<reference evidence="2" key="1">
    <citation type="submission" date="2016-10" db="EMBL/GenBank/DDBJ databases">
        <authorList>
            <person name="Varghese N."/>
            <person name="Submissions S."/>
        </authorList>
    </citation>
    <scope>NUCLEOTIDE SEQUENCE [LARGE SCALE GENOMIC DNA]</scope>
    <source>
        <strain evidence="2">DSM 17465</strain>
    </source>
</reference>
<evidence type="ECO:0000313" key="2">
    <source>
        <dbReference type="Proteomes" id="UP000183371"/>
    </source>
</evidence>
<dbReference type="EMBL" id="FPBD01000014">
    <property type="protein sequence ID" value="SFU17078.1"/>
    <property type="molecule type" value="Genomic_DNA"/>
</dbReference>
<dbReference type="AlphaFoldDB" id="A0A1I7DZJ3"/>
<proteinExistence type="predicted"/>
<keyword evidence="2" id="KW-1185">Reference proteome</keyword>
<name>A0A1I7DZJ3_9HYPH</name>
<gene>
    <name evidence="1" type="ORF">SAMN05444141_11426</name>
</gene>
<dbReference type="Proteomes" id="UP000183371">
    <property type="component" value="Unassembled WGS sequence"/>
</dbReference>
<organism evidence="1 2">
    <name type="scientific">Pseudovibrio denitrificans</name>
    <dbReference type="NCBI Taxonomy" id="258256"/>
    <lineage>
        <taxon>Bacteria</taxon>
        <taxon>Pseudomonadati</taxon>
        <taxon>Pseudomonadota</taxon>
        <taxon>Alphaproteobacteria</taxon>
        <taxon>Hyphomicrobiales</taxon>
        <taxon>Stappiaceae</taxon>
        <taxon>Pseudovibrio</taxon>
    </lineage>
</organism>
<dbReference type="RefSeq" id="WP_054785732.1">
    <property type="nucleotide sequence ID" value="NZ_FPBD01000014.1"/>
</dbReference>
<evidence type="ECO:0000313" key="1">
    <source>
        <dbReference type="EMBL" id="SFU17078.1"/>
    </source>
</evidence>
<accession>A0A1I7DZJ3</accession>
<protein>
    <submittedName>
        <fullName evidence="1">McbB family protein</fullName>
    </submittedName>
</protein>
<sequence length="285" mass="31679">MYCIQNFGHSDLTQGIMVQSSLGFFEITDPAISNIVLSLPKGKTLTLTGLYSLIKKHSRSPIDEVVEYFEVDLGIIVRTSVPRLQLELATTSDQIANIANKLGYPSQDDQHEQKKSKLVIVAFEGYPDTAFIKQHMDSLDARDRLLVGFQARDCYIISSVWYPDSLTPCPLCNIDFALDRIFFDPKDAMMGLSDVYDLTKTLGGEIPAIPLDSTDIAFIIRYLKQYTDALVGGGFAAFSPFDPLMTSVIDVPSLKRQTVKVPFSPLCDCIRTKTNVGDVMEQENA</sequence>